<keyword evidence="2" id="KW-0540">Nuclease</keyword>
<evidence type="ECO:0000256" key="4">
    <source>
        <dbReference type="SAM" id="SignalP"/>
    </source>
</evidence>
<feature type="signal peptide" evidence="4">
    <location>
        <begin position="1"/>
        <end position="19"/>
    </location>
</feature>
<dbReference type="GO" id="GO:0004518">
    <property type="term" value="F:nuclease activity"/>
    <property type="evidence" value="ECO:0007669"/>
    <property type="project" value="UniProtKB-KW"/>
</dbReference>
<feature type="chain" id="PRO_5040955613" evidence="4">
    <location>
        <begin position="20"/>
        <end position="227"/>
    </location>
</feature>
<protein>
    <submittedName>
        <fullName evidence="5">Deoxyribonuclease I</fullName>
    </submittedName>
</protein>
<evidence type="ECO:0000256" key="2">
    <source>
        <dbReference type="ARBA" id="ARBA00022722"/>
    </source>
</evidence>
<dbReference type="PANTHER" id="PTHR33607">
    <property type="entry name" value="ENDONUCLEASE-1"/>
    <property type="match status" value="1"/>
</dbReference>
<name>A0A9X7YMV7_9GAMM</name>
<dbReference type="Pfam" id="PF04231">
    <property type="entry name" value="Endonuclease_1"/>
    <property type="match status" value="1"/>
</dbReference>
<accession>A0A9X7YMV7</accession>
<dbReference type="InterPro" id="IPR007346">
    <property type="entry name" value="Endonuclease-I"/>
</dbReference>
<dbReference type="AlphaFoldDB" id="A0A9X7YMV7"/>
<organism evidence="5 6">
    <name type="scientific">Venatoribacter cucullus</name>
    <dbReference type="NCBI Taxonomy" id="2661630"/>
    <lineage>
        <taxon>Bacteria</taxon>
        <taxon>Pseudomonadati</taxon>
        <taxon>Pseudomonadota</taxon>
        <taxon>Gammaproteobacteria</taxon>
        <taxon>Oceanospirillales</taxon>
        <taxon>Oceanospirillaceae</taxon>
        <taxon>Venatoribacter</taxon>
    </lineage>
</organism>
<evidence type="ECO:0000313" key="5">
    <source>
        <dbReference type="EMBL" id="QQD23114.1"/>
    </source>
</evidence>
<dbReference type="KEGG" id="vcw:GJQ55_00880"/>
<dbReference type="EMBL" id="CP046056">
    <property type="protein sequence ID" value="QQD23114.1"/>
    <property type="molecule type" value="Genomic_DNA"/>
</dbReference>
<evidence type="ECO:0000256" key="3">
    <source>
        <dbReference type="ARBA" id="ARBA00022801"/>
    </source>
</evidence>
<dbReference type="GO" id="GO:0016787">
    <property type="term" value="F:hydrolase activity"/>
    <property type="evidence" value="ECO:0007669"/>
    <property type="project" value="UniProtKB-KW"/>
</dbReference>
<reference evidence="5 6" key="1">
    <citation type="submission" date="2019-11" db="EMBL/GenBank/DDBJ databases">
        <title>Venatorbacter sp. nov. a predator of Campylobacter and other Gram-negative bacteria.</title>
        <authorList>
            <person name="Saeedi A."/>
            <person name="Cummings N.J."/>
            <person name="Connerton I.F."/>
            <person name="Connerton P.L."/>
        </authorList>
    </citation>
    <scope>NUCLEOTIDE SEQUENCE [LARGE SCALE GENOMIC DNA]</scope>
    <source>
        <strain evidence="5">XL5</strain>
    </source>
</reference>
<dbReference type="InterPro" id="IPR044925">
    <property type="entry name" value="His-Me_finger_sf"/>
</dbReference>
<sequence>MIVRWLCGCLALFSLLVQAQTGPANFNEAKRLAVKIYAGHPYTFYCDCAFSGKQIDARSCGYAPRKNAKRGARLEWEHVVPAWEFGHQRQCWQNGGRKHCVKTDATFRRMEADLHNLVPAVGELNGDRSNYRFGMLEGEPRVYGQCDFEVDFKLRRAEPKDDRRGDVARIYFYMRDQYGLAISRQQNQLFTAWSKLDPPDAWECERNRRIALLQGRGNPHVQACPAP</sequence>
<dbReference type="Proteomes" id="UP000596074">
    <property type="component" value="Chromosome"/>
</dbReference>
<keyword evidence="6" id="KW-1185">Reference proteome</keyword>
<dbReference type="RefSeq" id="WP_228345627.1">
    <property type="nucleotide sequence ID" value="NZ_CP046056.1"/>
</dbReference>
<keyword evidence="4" id="KW-0732">Signal</keyword>
<proteinExistence type="inferred from homology"/>
<dbReference type="SUPFAM" id="SSF54060">
    <property type="entry name" value="His-Me finger endonucleases"/>
    <property type="match status" value="1"/>
</dbReference>
<keyword evidence="3" id="KW-0378">Hydrolase</keyword>
<comment type="similarity">
    <text evidence="1">Belongs to the EndA/NucM nuclease family.</text>
</comment>
<dbReference type="PANTHER" id="PTHR33607:SF2">
    <property type="entry name" value="ENDONUCLEASE-1"/>
    <property type="match status" value="1"/>
</dbReference>
<evidence type="ECO:0000313" key="6">
    <source>
        <dbReference type="Proteomes" id="UP000596074"/>
    </source>
</evidence>
<evidence type="ECO:0000256" key="1">
    <source>
        <dbReference type="ARBA" id="ARBA00006429"/>
    </source>
</evidence>
<gene>
    <name evidence="5" type="ORF">GJQ55_00880</name>
</gene>